<dbReference type="AlphaFoldDB" id="A0A7M5VDB4"/>
<evidence type="ECO:0000313" key="2">
    <source>
        <dbReference type="Proteomes" id="UP000594262"/>
    </source>
</evidence>
<evidence type="ECO:0000313" key="1">
    <source>
        <dbReference type="EnsemblMetazoa" id="CLYHEMP009189.1"/>
    </source>
</evidence>
<organism evidence="1 2">
    <name type="scientific">Clytia hemisphaerica</name>
    <dbReference type="NCBI Taxonomy" id="252671"/>
    <lineage>
        <taxon>Eukaryota</taxon>
        <taxon>Metazoa</taxon>
        <taxon>Cnidaria</taxon>
        <taxon>Hydrozoa</taxon>
        <taxon>Hydroidolina</taxon>
        <taxon>Leptothecata</taxon>
        <taxon>Obeliida</taxon>
        <taxon>Clytiidae</taxon>
        <taxon>Clytia</taxon>
    </lineage>
</organism>
<dbReference type="InterPro" id="IPR032675">
    <property type="entry name" value="LRR_dom_sf"/>
</dbReference>
<proteinExistence type="predicted"/>
<name>A0A7M5VDB4_9CNID</name>
<accession>A0A7M5VDB4</accession>
<dbReference type="RefSeq" id="XP_066932053.1">
    <property type="nucleotide sequence ID" value="XM_067075952.1"/>
</dbReference>
<dbReference type="GO" id="GO:0031146">
    <property type="term" value="P:SCF-dependent proteasomal ubiquitin-dependent protein catabolic process"/>
    <property type="evidence" value="ECO:0007669"/>
    <property type="project" value="TreeGrafter"/>
</dbReference>
<dbReference type="GeneID" id="136819673"/>
<dbReference type="EnsemblMetazoa" id="CLYHEMT009189.1">
    <property type="protein sequence ID" value="CLYHEMP009189.1"/>
    <property type="gene ID" value="CLYHEMG009189"/>
</dbReference>
<dbReference type="SUPFAM" id="SSF52047">
    <property type="entry name" value="RNI-like"/>
    <property type="match status" value="1"/>
</dbReference>
<dbReference type="Proteomes" id="UP000594262">
    <property type="component" value="Unplaced"/>
</dbReference>
<protein>
    <submittedName>
        <fullName evidence="1">Uncharacterized protein</fullName>
    </submittedName>
</protein>
<reference evidence="1" key="1">
    <citation type="submission" date="2021-01" db="UniProtKB">
        <authorList>
            <consortium name="EnsemblMetazoa"/>
        </authorList>
    </citation>
    <scope>IDENTIFICATION</scope>
</reference>
<dbReference type="Gene3D" id="3.80.10.10">
    <property type="entry name" value="Ribonuclease Inhibitor"/>
    <property type="match status" value="2"/>
</dbReference>
<dbReference type="GO" id="GO:0019005">
    <property type="term" value="C:SCF ubiquitin ligase complex"/>
    <property type="evidence" value="ECO:0007669"/>
    <property type="project" value="TreeGrafter"/>
</dbReference>
<dbReference type="PANTHER" id="PTHR13318:SF190">
    <property type="entry name" value="PARTNER OF PAIRED, ISOFORM B"/>
    <property type="match status" value="1"/>
</dbReference>
<dbReference type="PANTHER" id="PTHR13318">
    <property type="entry name" value="PARTNER OF PAIRED, ISOFORM B-RELATED"/>
    <property type="match status" value="1"/>
</dbReference>
<sequence length="512" mass="60353">MSNNNYPEDNFWKNFPQKKLNGSLRSLRDICMGNICHHFDQWMSYLPDDAHLCRNVTSPFNILSSNDTLEILELLLKNKTFQPNHLNLILHEKLTRMDFDYLLKVTDYEINKKSLQIYIKVMFRRCKRIKYLSIENFHISKVIRRRIGTYKNLEVLFLGEPNEEVMLKLSKYCNRLKMLHFQWSPLNAENLQSISNFSELQSLSIRCSRYTNISPLWSILNGFSKLTSLVLDNCSLRYIEGITQCRDVLSNLTKLYFNEFCDVPFRDLILILTKCLVNVVDLKLPPIEGEDMSCSEILDSVAPLQFLRTLDLSRTYYELTGNFQSCLMKIGSRLKVLNLSSCSNVNLWIVRKNCENLEELYSLSNYFIIPERRDRTQSLKQNYCPKLRLFHLELFVSRIVRHNLSSDIELNNALKDMMFLDSPISNLKLSECNQEIFESIFNEMESYHLERLEISRCMYVTVDNVIEILLKFVNLKYLSINHCLTSLTRDEKKQIEDFVKQSRIDVTVNILK</sequence>
<keyword evidence="2" id="KW-1185">Reference proteome</keyword>
<dbReference type="OrthoDB" id="2095648at2759"/>